<reference evidence="1 2" key="1">
    <citation type="submission" date="2015-07" db="EMBL/GenBank/DDBJ databases">
        <title>Comparative genomics of the Sigatoka disease complex on banana suggests a link between parallel evolutionary changes in Pseudocercospora fijiensis and Pseudocercospora eumusae and increased virulence on the banana host.</title>
        <authorList>
            <person name="Chang T.-C."/>
            <person name="Salvucci A."/>
            <person name="Crous P.W."/>
            <person name="Stergiopoulos I."/>
        </authorList>
    </citation>
    <scope>NUCLEOTIDE SEQUENCE [LARGE SCALE GENOMIC DNA]</scope>
    <source>
        <strain evidence="1 2">CBS 116634</strain>
    </source>
</reference>
<protein>
    <submittedName>
        <fullName evidence="1">Uncharacterized protein</fullName>
    </submittedName>
</protein>
<organism evidence="1 2">
    <name type="scientific">Pseudocercospora musae</name>
    <dbReference type="NCBI Taxonomy" id="113226"/>
    <lineage>
        <taxon>Eukaryota</taxon>
        <taxon>Fungi</taxon>
        <taxon>Dikarya</taxon>
        <taxon>Ascomycota</taxon>
        <taxon>Pezizomycotina</taxon>
        <taxon>Dothideomycetes</taxon>
        <taxon>Dothideomycetidae</taxon>
        <taxon>Mycosphaerellales</taxon>
        <taxon>Mycosphaerellaceae</taxon>
        <taxon>Pseudocercospora</taxon>
    </lineage>
</organism>
<name>A0A139I9J6_9PEZI</name>
<comment type="caution">
    <text evidence="1">The sequence shown here is derived from an EMBL/GenBank/DDBJ whole genome shotgun (WGS) entry which is preliminary data.</text>
</comment>
<proteinExistence type="predicted"/>
<accession>A0A139I9J6</accession>
<keyword evidence="2" id="KW-1185">Reference proteome</keyword>
<evidence type="ECO:0000313" key="2">
    <source>
        <dbReference type="Proteomes" id="UP000073492"/>
    </source>
</evidence>
<dbReference type="EMBL" id="LFZO01000205">
    <property type="protein sequence ID" value="KXT11366.1"/>
    <property type="molecule type" value="Genomic_DNA"/>
</dbReference>
<dbReference type="Proteomes" id="UP000073492">
    <property type="component" value="Unassembled WGS sequence"/>
</dbReference>
<gene>
    <name evidence="1" type="ORF">AC579_9474</name>
</gene>
<dbReference type="AlphaFoldDB" id="A0A139I9J6"/>
<evidence type="ECO:0000313" key="1">
    <source>
        <dbReference type="EMBL" id="KXT11366.1"/>
    </source>
</evidence>
<sequence>MATAQRTQYPDRRCIFAVAAAARSSCELPPDTQAEQHGLGATRAVIVSEFAEERYQAAPRENDPTSTR</sequence>